<evidence type="ECO:0000313" key="2">
    <source>
        <dbReference type="Proteomes" id="UP001375539"/>
    </source>
</evidence>
<dbReference type="Proteomes" id="UP001375539">
    <property type="component" value="Unassembled WGS sequence"/>
</dbReference>
<evidence type="ECO:0000313" key="1">
    <source>
        <dbReference type="EMBL" id="MEJ8658241.1"/>
    </source>
</evidence>
<gene>
    <name evidence="1" type="ORF">WKI58_17200</name>
</gene>
<name>A0ACC6QIS7_9ACTN</name>
<accession>A0ACC6QIS7</accession>
<keyword evidence="2" id="KW-1185">Reference proteome</keyword>
<proteinExistence type="predicted"/>
<dbReference type="EMBL" id="JBBKAI010000002">
    <property type="protein sequence ID" value="MEJ8658241.1"/>
    <property type="molecule type" value="Genomic_DNA"/>
</dbReference>
<reference evidence="1" key="1">
    <citation type="submission" date="2024-03" db="EMBL/GenBank/DDBJ databases">
        <title>Novel Streptomyces species of biotechnological and ecological value are a feature of Machair soil.</title>
        <authorList>
            <person name="Prole J.R."/>
            <person name="Goodfellow M."/>
            <person name="Allenby N."/>
            <person name="Ward A.C."/>
        </authorList>
    </citation>
    <scope>NUCLEOTIDE SEQUENCE</scope>
    <source>
        <strain evidence="1">MS1.AVA.4</strain>
    </source>
</reference>
<protein>
    <submittedName>
        <fullName evidence="1">LamG domain-containing protein</fullName>
    </submittedName>
</protein>
<sequence length="700" mass="74236">MGRRFRGRTTAVIAVAALGVMTAPGAAVAAENQPPSQPLISELKTGYEGCATGENRLYVAQPPALTAVLRDPDAVPPLYVGLTAQFEMWWTDPQGQEQRRSYSSEYQQGSGSSHRWQVPADIPADTLISWRVRAFDGTAWSPWSSDGNGAPCQFIHDKVSPEKATVTSTDYPADTWTDGEGVYGSFTVDSPSDDVVRYEYGFMGGPYGSAEPETPGGSVTIRHLPLRYGPDRLDVYAVDRSGRRSGTTYYSFGVNRGRAPLAHWKLADPAGSRSATAENGPVARAGAGVTFGAAAPSGTGLTSTARLDGSGHGFLTPDVPAVTPGKTFAVGGWVRPERTDRDMTAVSQDAGTTAPGFTLGLRTADTAPVWSFEIGDAKVSGSAPETGEWAYVLGLYDAETGTARLYVNGTETGTAVQATPSTASGNLQIGRAKGKLGYRDRWQGEIGDVRTYDRVVVPEELTRLARRAAQQTGHWSLESAPDGVSQEESGGQALRLGGGASIYTQSQECDLLDPECVPAPWPLDGEGHLELDGVDGYAATEEPVVDTSDSFTLAVRVRLTDREPAGPMTVLSQRGEQADAFRLRYVPAEYRWQLVMTHADTAGAQETVVASIASPDGGEGSGHRLAIVYDDAADQIRLYLDGHTTVGSTAAFRSAWKSGGGLQVGRATAGDGWSEYLHGSVDEIRSFSGALTATEVVQFG</sequence>
<comment type="caution">
    <text evidence="1">The sequence shown here is derived from an EMBL/GenBank/DDBJ whole genome shotgun (WGS) entry which is preliminary data.</text>
</comment>
<organism evidence="1 2">
    <name type="scientific">Streptomyces pratisoli</name>
    <dbReference type="NCBI Taxonomy" id="3139917"/>
    <lineage>
        <taxon>Bacteria</taxon>
        <taxon>Bacillati</taxon>
        <taxon>Actinomycetota</taxon>
        <taxon>Actinomycetes</taxon>
        <taxon>Kitasatosporales</taxon>
        <taxon>Streptomycetaceae</taxon>
        <taxon>Streptomyces</taxon>
    </lineage>
</organism>